<evidence type="ECO:0000313" key="4">
    <source>
        <dbReference type="RefSeq" id="XP_014474938.1"/>
    </source>
</evidence>
<dbReference type="OrthoDB" id="29523at2759"/>
<evidence type="ECO:0000256" key="1">
    <source>
        <dbReference type="SAM" id="MobiDB-lite"/>
    </source>
</evidence>
<dbReference type="GO" id="GO:0005730">
    <property type="term" value="C:nucleolus"/>
    <property type="evidence" value="ECO:0007669"/>
    <property type="project" value="TreeGrafter"/>
</dbReference>
<keyword evidence="3" id="KW-1185">Reference proteome</keyword>
<dbReference type="GO" id="GO:0010521">
    <property type="term" value="F:telomerase inhibitor activity"/>
    <property type="evidence" value="ECO:0007669"/>
    <property type="project" value="TreeGrafter"/>
</dbReference>
<accession>A0A6P3X9E5</accession>
<dbReference type="PANTHER" id="PTHR23149:SF27">
    <property type="entry name" value="PIN2_TERF1-INTERACTING TELOMERASE INHIBITOR 1"/>
    <property type="match status" value="1"/>
</dbReference>
<dbReference type="InterPro" id="IPR000467">
    <property type="entry name" value="G_patch_dom"/>
</dbReference>
<evidence type="ECO:0000259" key="2">
    <source>
        <dbReference type="PROSITE" id="PS50174"/>
    </source>
</evidence>
<dbReference type="SMART" id="SM00443">
    <property type="entry name" value="G_patch"/>
    <property type="match status" value="1"/>
</dbReference>
<dbReference type="AlphaFoldDB" id="A0A6P3X9E5"/>
<feature type="region of interest" description="Disordered" evidence="1">
    <location>
        <begin position="318"/>
        <end position="338"/>
    </location>
</feature>
<gene>
    <name evidence="4" type="primary">LOC106744564</name>
</gene>
<dbReference type="GO" id="GO:0003676">
    <property type="term" value="F:nucleic acid binding"/>
    <property type="evidence" value="ECO:0007669"/>
    <property type="project" value="InterPro"/>
</dbReference>
<dbReference type="KEGG" id="dqu:106744564"/>
<protein>
    <submittedName>
        <fullName evidence="4">Uncharacterized protein LOC106744564 isoform X1</fullName>
    </submittedName>
</protein>
<sequence>MSYRLHYCKDYRNAVRVWSSHQTGNAISSHRSLQCFLRSVNTTFVQPMSMLAESRRKKKWSVDPQGKRWSKDNDKIGQKMLEKMGWTSGKGLGVNEQGITEHIRVNKRTFQGEKIGIGYDKDLYMKDICEHQNKFDKLLQQLAKHHQEEDETVEESASNKEDLNRKSLELMSKQSRARLHYQKFIRGKDTSKYSPRDLVSIFGKKELTSKIGVNVEEDANIYENEAIGTKDNWGGVVTINSGNMADYFKQKLPNHKENLLNNTINNQAADSESETEQCVGFGFIPKTDNTLSTNGIPKNFDEKSNYAFDNPCLRLNSPTGTTLNAEDSSKKSRKKRKKGFVPESANLYIDETNEVNVERKLKIRITDGDCKDGFTNLALNLDTKSDEDCNGKEFEVSRAQFGLENCALDLTDEKNNKKRVTFNDHVEYSIDATKKGKSTLDKFEVENKKHKKKRKRENVTTLSNGFVNEALDVEVSAEINDNELNEHKNTKIKKRKICKTSSLETIQELPEREKEISEINLEDVTLDTSVVENKEIDTAVKKKKKKKSKEILFMDNNIIGVVNEEADIIEKVIKNKKHKLDSKKREVVSYEIHSNKEDKEECEVTSNEILEKLNTDQQQINNHMVKIKKRKNRKEQVLVEDSAKIKTSPVVMTITEDSVPLETENTVRKKKKKRNKDNCLESEIKTCDVEKEISDKENTVEERESTIKLSKKDKKRKRSINELDNENSTYPSTEMTDANVINNQENIDDAEFIDTSSRRRKRQVIDFTNSIIHSPWNKKGRMTKKILKRFFYGNLIADFPGSNIQEIEGYGVDASSN</sequence>
<name>A0A6P3X9E5_DINQU</name>
<dbReference type="PANTHER" id="PTHR23149">
    <property type="entry name" value="G PATCH DOMAIN CONTAINING PROTEIN"/>
    <property type="match status" value="1"/>
</dbReference>
<organism evidence="3 4">
    <name type="scientific">Dinoponera quadriceps</name>
    <name type="common">South American ant</name>
    <dbReference type="NCBI Taxonomy" id="609295"/>
    <lineage>
        <taxon>Eukaryota</taxon>
        <taxon>Metazoa</taxon>
        <taxon>Ecdysozoa</taxon>
        <taxon>Arthropoda</taxon>
        <taxon>Hexapoda</taxon>
        <taxon>Insecta</taxon>
        <taxon>Pterygota</taxon>
        <taxon>Neoptera</taxon>
        <taxon>Endopterygota</taxon>
        <taxon>Hymenoptera</taxon>
        <taxon>Apocrita</taxon>
        <taxon>Aculeata</taxon>
        <taxon>Formicoidea</taxon>
        <taxon>Formicidae</taxon>
        <taxon>Ponerinae</taxon>
        <taxon>Ponerini</taxon>
        <taxon>Dinoponera</taxon>
    </lineage>
</organism>
<feature type="domain" description="G-patch" evidence="2">
    <location>
        <begin position="73"/>
        <end position="122"/>
    </location>
</feature>
<dbReference type="Pfam" id="PF01585">
    <property type="entry name" value="G-patch"/>
    <property type="match status" value="1"/>
</dbReference>
<dbReference type="PROSITE" id="PS50174">
    <property type="entry name" value="G_PATCH"/>
    <property type="match status" value="1"/>
</dbReference>
<evidence type="ECO:0000313" key="3">
    <source>
        <dbReference type="Proteomes" id="UP000515204"/>
    </source>
</evidence>
<dbReference type="InterPro" id="IPR050656">
    <property type="entry name" value="PINX1"/>
</dbReference>
<feature type="region of interest" description="Disordered" evidence="1">
    <location>
        <begin position="712"/>
        <end position="734"/>
    </location>
</feature>
<reference evidence="4" key="1">
    <citation type="submission" date="2025-08" db="UniProtKB">
        <authorList>
            <consortium name="RefSeq"/>
        </authorList>
    </citation>
    <scope>IDENTIFICATION</scope>
</reference>
<dbReference type="Proteomes" id="UP000515204">
    <property type="component" value="Unplaced"/>
</dbReference>
<dbReference type="RefSeq" id="XP_014474938.1">
    <property type="nucleotide sequence ID" value="XM_014619452.1"/>
</dbReference>
<proteinExistence type="predicted"/>
<dbReference type="GeneID" id="106744564"/>